<protein>
    <submittedName>
        <fullName evidence="3">Uncharacterized protein</fullName>
    </submittedName>
</protein>
<dbReference type="Proteomes" id="UP001189429">
    <property type="component" value="Unassembled WGS sequence"/>
</dbReference>
<dbReference type="InterPro" id="IPR005024">
    <property type="entry name" value="Snf7_fam"/>
</dbReference>
<accession>A0ABN9VSG1</accession>
<keyword evidence="4" id="KW-1185">Reference proteome</keyword>
<evidence type="ECO:0000256" key="1">
    <source>
        <dbReference type="SAM" id="Coils"/>
    </source>
</evidence>
<feature type="compositionally biased region" description="Basic and acidic residues" evidence="2">
    <location>
        <begin position="55"/>
        <end position="64"/>
    </location>
</feature>
<dbReference type="Gene3D" id="6.10.140.1230">
    <property type="match status" value="1"/>
</dbReference>
<keyword evidence="1" id="KW-0175">Coiled coil</keyword>
<dbReference type="EMBL" id="CAUYUJ010017621">
    <property type="protein sequence ID" value="CAK0876404.1"/>
    <property type="molecule type" value="Genomic_DNA"/>
</dbReference>
<dbReference type="PANTHER" id="PTHR10476">
    <property type="entry name" value="CHARGED MULTIVESICULAR BODY PROTEIN"/>
    <property type="match status" value="1"/>
</dbReference>
<evidence type="ECO:0000313" key="4">
    <source>
        <dbReference type="Proteomes" id="UP001189429"/>
    </source>
</evidence>
<dbReference type="Pfam" id="PF03357">
    <property type="entry name" value="Snf7"/>
    <property type="match status" value="1"/>
</dbReference>
<proteinExistence type="predicted"/>
<feature type="region of interest" description="Disordered" evidence="2">
    <location>
        <begin position="1"/>
        <end position="64"/>
    </location>
</feature>
<feature type="compositionally biased region" description="Low complexity" evidence="2">
    <location>
        <begin position="9"/>
        <end position="29"/>
    </location>
</feature>
<name>A0ABN9VSG1_9DINO</name>
<organism evidence="3 4">
    <name type="scientific">Prorocentrum cordatum</name>
    <dbReference type="NCBI Taxonomy" id="2364126"/>
    <lineage>
        <taxon>Eukaryota</taxon>
        <taxon>Sar</taxon>
        <taxon>Alveolata</taxon>
        <taxon>Dinophyceae</taxon>
        <taxon>Prorocentrales</taxon>
        <taxon>Prorocentraceae</taxon>
        <taxon>Prorocentrum</taxon>
    </lineage>
</organism>
<feature type="coiled-coil region" evidence="1">
    <location>
        <begin position="117"/>
        <end position="157"/>
    </location>
</feature>
<gene>
    <name evidence="3" type="ORF">PCOR1329_LOCUS60784</name>
</gene>
<sequence length="216" mass="22602">MRETRQEVGRAGAGVAAPDPGGEPPAGARHGPDPPGGGEAEAGDHADGGQGADADCEHAGEKQVVKSRKSIARLEQTRCSLNALNLQLTTAIASASASSAMKLSASMMKEMNQLASMPELQRTMQEMRTEMARAEVVDEMMEEFHEVSDDEQEIEAELQKVMDELVLDRAQLMGGAAAGHGMATPASGTPADALPPRAAPGAGQPLQERVPSLQPR</sequence>
<evidence type="ECO:0000313" key="3">
    <source>
        <dbReference type="EMBL" id="CAK0876404.1"/>
    </source>
</evidence>
<reference evidence="3" key="1">
    <citation type="submission" date="2023-10" db="EMBL/GenBank/DDBJ databases">
        <authorList>
            <person name="Chen Y."/>
            <person name="Shah S."/>
            <person name="Dougan E. K."/>
            <person name="Thang M."/>
            <person name="Chan C."/>
        </authorList>
    </citation>
    <scope>NUCLEOTIDE SEQUENCE [LARGE SCALE GENOMIC DNA]</scope>
</reference>
<feature type="region of interest" description="Disordered" evidence="2">
    <location>
        <begin position="177"/>
        <end position="216"/>
    </location>
</feature>
<comment type="caution">
    <text evidence="3">The sequence shown here is derived from an EMBL/GenBank/DDBJ whole genome shotgun (WGS) entry which is preliminary data.</text>
</comment>
<evidence type="ECO:0000256" key="2">
    <source>
        <dbReference type="SAM" id="MobiDB-lite"/>
    </source>
</evidence>